<dbReference type="EMBL" id="JBHUCP010000005">
    <property type="protein sequence ID" value="MFD1529707.1"/>
    <property type="molecule type" value="Genomic_DNA"/>
</dbReference>
<dbReference type="InterPro" id="IPR001915">
    <property type="entry name" value="Peptidase_M48"/>
</dbReference>
<protein>
    <submittedName>
        <fullName evidence="9">M56 family metallopeptidase</fullName>
    </submittedName>
</protein>
<evidence type="ECO:0000256" key="2">
    <source>
        <dbReference type="ARBA" id="ARBA00022723"/>
    </source>
</evidence>
<feature type="transmembrane region" description="Helical" evidence="7">
    <location>
        <begin position="34"/>
        <end position="59"/>
    </location>
</feature>
<feature type="transmembrane region" description="Helical" evidence="7">
    <location>
        <begin position="297"/>
        <end position="318"/>
    </location>
</feature>
<proteinExistence type="inferred from homology"/>
<keyword evidence="7" id="KW-0812">Transmembrane</keyword>
<keyword evidence="1 6" id="KW-0645">Protease</keyword>
<keyword evidence="3 6" id="KW-0378">Hydrolase</keyword>
<evidence type="ECO:0000259" key="8">
    <source>
        <dbReference type="Pfam" id="PF01435"/>
    </source>
</evidence>
<keyword evidence="4 6" id="KW-0862">Zinc</keyword>
<name>A0ABW4FHZ9_9PSEU</name>
<evidence type="ECO:0000313" key="10">
    <source>
        <dbReference type="Proteomes" id="UP001597145"/>
    </source>
</evidence>
<evidence type="ECO:0000256" key="7">
    <source>
        <dbReference type="SAM" id="Phobius"/>
    </source>
</evidence>
<evidence type="ECO:0000256" key="5">
    <source>
        <dbReference type="ARBA" id="ARBA00023049"/>
    </source>
</evidence>
<dbReference type="PANTHER" id="PTHR34978:SF3">
    <property type="entry name" value="SLR0241 PROTEIN"/>
    <property type="match status" value="1"/>
</dbReference>
<reference evidence="10" key="1">
    <citation type="journal article" date="2019" name="Int. J. Syst. Evol. Microbiol.">
        <title>The Global Catalogue of Microorganisms (GCM) 10K type strain sequencing project: providing services to taxonomists for standard genome sequencing and annotation.</title>
        <authorList>
            <consortium name="The Broad Institute Genomics Platform"/>
            <consortium name="The Broad Institute Genome Sequencing Center for Infectious Disease"/>
            <person name="Wu L."/>
            <person name="Ma J."/>
        </authorList>
    </citation>
    <scope>NUCLEOTIDE SEQUENCE [LARGE SCALE GENOMIC DNA]</scope>
    <source>
        <strain evidence="10">JCM 12165</strain>
    </source>
</reference>
<keyword evidence="10" id="KW-1185">Reference proteome</keyword>
<keyword evidence="7" id="KW-0472">Membrane</keyword>
<dbReference type="PANTHER" id="PTHR34978">
    <property type="entry name" value="POSSIBLE SENSOR-TRANSDUCER PROTEIN BLAR"/>
    <property type="match status" value="1"/>
</dbReference>
<dbReference type="CDD" id="cd07326">
    <property type="entry name" value="M56_BlaR1_MecR1_like"/>
    <property type="match status" value="1"/>
</dbReference>
<evidence type="ECO:0000313" key="9">
    <source>
        <dbReference type="EMBL" id="MFD1529707.1"/>
    </source>
</evidence>
<gene>
    <name evidence="9" type="ORF">ACFSCY_09670</name>
</gene>
<feature type="transmembrane region" description="Helical" evidence="7">
    <location>
        <begin position="6"/>
        <end position="22"/>
    </location>
</feature>
<dbReference type="Gene3D" id="3.30.2010.10">
    <property type="entry name" value="Metalloproteases ('zincins'), catalytic domain"/>
    <property type="match status" value="1"/>
</dbReference>
<feature type="domain" description="Peptidase M48" evidence="8">
    <location>
        <begin position="122"/>
        <end position="198"/>
    </location>
</feature>
<sequence length="319" mass="32980">MTVGGALILYAMVVGFAGPAVFRRAGWPLRAPRLGAAAVLAAAWSVPVALVLAGVTIALPASALSTDLGQLIGACLVRLRAAYGTPNGAGMVTAGQVLSAATTTRIAWAAGRLAHRRRTERRRQRVLLRLAGHPRPDLPAVVLDYPGAAAYSVAGRHSTVVVTSGAIDLLTKPQLGAVLAHENAHLLARHHRWHAAAALAAAALPILPLLRETPARVGRLLEMDADELAADHHEPHVLASALVAVASRGRPATGSAPDRAASTLTLTSAGADTVARIHRLLRPPDQLPRRGQTITRAAVVALTVAPLVLAAAPALIALQ</sequence>
<accession>A0ABW4FHZ9</accession>
<evidence type="ECO:0000256" key="3">
    <source>
        <dbReference type="ARBA" id="ARBA00022801"/>
    </source>
</evidence>
<dbReference type="InterPro" id="IPR052173">
    <property type="entry name" value="Beta-lactam_resp_regulator"/>
</dbReference>
<comment type="caution">
    <text evidence="9">The sequence shown here is derived from an EMBL/GenBank/DDBJ whole genome shotgun (WGS) entry which is preliminary data.</text>
</comment>
<dbReference type="RefSeq" id="WP_343982005.1">
    <property type="nucleotide sequence ID" value="NZ_BAAAJG010000015.1"/>
</dbReference>
<evidence type="ECO:0000256" key="1">
    <source>
        <dbReference type="ARBA" id="ARBA00022670"/>
    </source>
</evidence>
<evidence type="ECO:0000256" key="6">
    <source>
        <dbReference type="RuleBase" id="RU003983"/>
    </source>
</evidence>
<dbReference type="Proteomes" id="UP001597145">
    <property type="component" value="Unassembled WGS sequence"/>
</dbReference>
<dbReference type="Pfam" id="PF01435">
    <property type="entry name" value="Peptidase_M48"/>
    <property type="match status" value="1"/>
</dbReference>
<keyword evidence="5 6" id="KW-0482">Metalloprotease</keyword>
<keyword evidence="7" id="KW-1133">Transmembrane helix</keyword>
<organism evidence="9 10">
    <name type="scientific">Pseudonocardia aurantiaca</name>
    <dbReference type="NCBI Taxonomy" id="75290"/>
    <lineage>
        <taxon>Bacteria</taxon>
        <taxon>Bacillati</taxon>
        <taxon>Actinomycetota</taxon>
        <taxon>Actinomycetes</taxon>
        <taxon>Pseudonocardiales</taxon>
        <taxon>Pseudonocardiaceae</taxon>
        <taxon>Pseudonocardia</taxon>
    </lineage>
</organism>
<comment type="similarity">
    <text evidence="6">Belongs to the peptidase M48 family.</text>
</comment>
<evidence type="ECO:0000256" key="4">
    <source>
        <dbReference type="ARBA" id="ARBA00022833"/>
    </source>
</evidence>
<comment type="cofactor">
    <cofactor evidence="6">
        <name>Zn(2+)</name>
        <dbReference type="ChEBI" id="CHEBI:29105"/>
    </cofactor>
    <text evidence="6">Binds 1 zinc ion per subunit.</text>
</comment>
<keyword evidence="2" id="KW-0479">Metal-binding</keyword>